<dbReference type="GO" id="GO:0000166">
    <property type="term" value="F:nucleotide binding"/>
    <property type="evidence" value="ECO:0007669"/>
    <property type="project" value="InterPro"/>
</dbReference>
<feature type="compositionally biased region" description="Acidic residues" evidence="5">
    <location>
        <begin position="362"/>
        <end position="371"/>
    </location>
</feature>
<protein>
    <submittedName>
        <fullName evidence="9">P-type phospholipid transporter</fullName>
    </submittedName>
</protein>
<dbReference type="SUPFAM" id="SSF81665">
    <property type="entry name" value="Calcium ATPase, transmembrane domain M"/>
    <property type="match status" value="1"/>
</dbReference>
<dbReference type="PANTHER" id="PTHR24092">
    <property type="entry name" value="PROBABLE PHOSPHOLIPID-TRANSPORTING ATPASE"/>
    <property type="match status" value="1"/>
</dbReference>
<dbReference type="InterPro" id="IPR023298">
    <property type="entry name" value="ATPase_P-typ_TM_dom_sf"/>
</dbReference>
<keyword evidence="2 6" id="KW-0812">Transmembrane</keyword>
<evidence type="ECO:0000256" key="2">
    <source>
        <dbReference type="ARBA" id="ARBA00022692"/>
    </source>
</evidence>
<keyword evidence="8" id="KW-1185">Reference proteome</keyword>
<comment type="subcellular location">
    <subcellularLocation>
        <location evidence="1">Membrane</location>
    </subcellularLocation>
</comment>
<reference evidence="9" key="1">
    <citation type="submission" date="2017-02" db="UniProtKB">
        <authorList>
            <consortium name="WormBaseParasite"/>
        </authorList>
    </citation>
    <scope>IDENTIFICATION</scope>
</reference>
<dbReference type="GO" id="GO:0140326">
    <property type="term" value="F:ATPase-coupled intramembrane lipid transporter activity"/>
    <property type="evidence" value="ECO:0007669"/>
    <property type="project" value="TreeGrafter"/>
</dbReference>
<evidence type="ECO:0000313" key="8">
    <source>
        <dbReference type="Proteomes" id="UP000274131"/>
    </source>
</evidence>
<feature type="transmembrane region" description="Helical" evidence="6">
    <location>
        <begin position="86"/>
        <end position="110"/>
    </location>
</feature>
<name>A0A0N4UTW4_ENTVE</name>
<dbReference type="PANTHER" id="PTHR24092:SF218">
    <property type="entry name" value="PHOSPHOLIPID-TRANSPORTING ATPASE"/>
    <property type="match status" value="1"/>
</dbReference>
<keyword evidence="4 6" id="KW-0472">Membrane</keyword>
<reference evidence="7 8" key="2">
    <citation type="submission" date="2018-10" db="EMBL/GenBank/DDBJ databases">
        <authorList>
            <consortium name="Pathogen Informatics"/>
        </authorList>
    </citation>
    <scope>NUCLEOTIDE SEQUENCE [LARGE SCALE GENOMIC DNA]</scope>
</reference>
<evidence type="ECO:0000256" key="3">
    <source>
        <dbReference type="ARBA" id="ARBA00022989"/>
    </source>
</evidence>
<gene>
    <name evidence="7" type="ORF">EVEC_LOCUS529</name>
</gene>
<accession>A0A0N4UTW4</accession>
<dbReference type="InterPro" id="IPR023214">
    <property type="entry name" value="HAD_sf"/>
</dbReference>
<dbReference type="AlphaFoldDB" id="A0A0N4UTW4"/>
<evidence type="ECO:0000256" key="5">
    <source>
        <dbReference type="SAM" id="MobiDB-lite"/>
    </source>
</evidence>
<feature type="region of interest" description="Disordered" evidence="5">
    <location>
        <begin position="359"/>
        <end position="382"/>
    </location>
</feature>
<dbReference type="STRING" id="51028.A0A0N4UTW4"/>
<dbReference type="OrthoDB" id="377733at2759"/>
<dbReference type="GO" id="GO:0045332">
    <property type="term" value="P:phospholipid translocation"/>
    <property type="evidence" value="ECO:0007669"/>
    <property type="project" value="TreeGrafter"/>
</dbReference>
<evidence type="ECO:0000313" key="7">
    <source>
        <dbReference type="EMBL" id="VDD85386.1"/>
    </source>
</evidence>
<dbReference type="PROSITE" id="PS00154">
    <property type="entry name" value="ATPASE_E1_E2"/>
    <property type="match status" value="1"/>
</dbReference>
<dbReference type="Gene3D" id="1.20.1110.10">
    <property type="entry name" value="Calcium-transporting ATPase, transmembrane domain"/>
    <property type="match status" value="1"/>
</dbReference>
<dbReference type="Gene3D" id="3.40.50.1000">
    <property type="entry name" value="HAD superfamily/HAD-like"/>
    <property type="match status" value="1"/>
</dbReference>
<dbReference type="EMBL" id="UXUI01001096">
    <property type="protein sequence ID" value="VDD85386.1"/>
    <property type="molecule type" value="Genomic_DNA"/>
</dbReference>
<evidence type="ECO:0000256" key="4">
    <source>
        <dbReference type="ARBA" id="ARBA00023136"/>
    </source>
</evidence>
<dbReference type="InterPro" id="IPR018303">
    <property type="entry name" value="ATPase_P-typ_P_site"/>
</dbReference>
<dbReference type="InterPro" id="IPR023299">
    <property type="entry name" value="ATPase_P-typ_cyto_dom_N"/>
</dbReference>
<sequence length="401" mass="46004">MHENFKVTFFYITVLQCYLRFNGYVEHESGVKEPVDKVNLLLRGCEVRNTDFVEGIVLYAGKDTKAMLNNSGPRYKRSSLEKLTNWDIIWCVVLLFLMCISGAIFSSVWLNSFESPYSVQYLDFSKETSDFSPSSEGMMNFWRFIVRLFSSKLFKLEQSIKLINVMIPISLYVSIEIIKLGQIFFMSQDIELYYEPVDKGIECRALNIPEELGQIQFVMSDKTGTLTENKMIFRRCFINGKDYGVDMRSEPNGSCTSYGKPVLHIDKELKELLRSAALLSISKGDACLDENEMYYSESHLFHFFVNMALCNTVVVNAQPHQDQMDESGSVSKNMFAIANAAFQNDGSDKRDEIWVKEHENEEVVEEDQLEGDEAKVPPLADEGKLSRKFDKFKQSLMCPSD</sequence>
<dbReference type="WBParaSite" id="EVEC_0000079101-mRNA-1">
    <property type="protein sequence ID" value="EVEC_0000079101-mRNA-1"/>
    <property type="gene ID" value="EVEC_0000079101"/>
</dbReference>
<dbReference type="Proteomes" id="UP000274131">
    <property type="component" value="Unassembled WGS sequence"/>
</dbReference>
<dbReference type="GO" id="GO:0005886">
    <property type="term" value="C:plasma membrane"/>
    <property type="evidence" value="ECO:0007669"/>
    <property type="project" value="TreeGrafter"/>
</dbReference>
<evidence type="ECO:0000256" key="1">
    <source>
        <dbReference type="ARBA" id="ARBA00004370"/>
    </source>
</evidence>
<evidence type="ECO:0000256" key="6">
    <source>
        <dbReference type="SAM" id="Phobius"/>
    </source>
</evidence>
<dbReference type="Gene3D" id="3.40.1110.10">
    <property type="entry name" value="Calcium-transporting ATPase, cytoplasmic domain N"/>
    <property type="match status" value="1"/>
</dbReference>
<organism evidence="9">
    <name type="scientific">Enterobius vermicularis</name>
    <name type="common">Human pinworm</name>
    <dbReference type="NCBI Taxonomy" id="51028"/>
    <lineage>
        <taxon>Eukaryota</taxon>
        <taxon>Metazoa</taxon>
        <taxon>Ecdysozoa</taxon>
        <taxon>Nematoda</taxon>
        <taxon>Chromadorea</taxon>
        <taxon>Rhabditida</taxon>
        <taxon>Spirurina</taxon>
        <taxon>Oxyuridomorpha</taxon>
        <taxon>Oxyuroidea</taxon>
        <taxon>Oxyuridae</taxon>
        <taxon>Enterobius</taxon>
    </lineage>
</organism>
<evidence type="ECO:0000313" key="9">
    <source>
        <dbReference type="WBParaSite" id="EVEC_0000079101-mRNA-1"/>
    </source>
</evidence>
<proteinExistence type="predicted"/>
<keyword evidence="3 6" id="KW-1133">Transmembrane helix</keyword>